<dbReference type="NCBIfam" id="TIGR01541">
    <property type="entry name" value="tape_meas_lam_C"/>
    <property type="match status" value="1"/>
</dbReference>
<feature type="transmembrane region" description="Helical" evidence="2">
    <location>
        <begin position="44"/>
        <end position="68"/>
    </location>
</feature>
<keyword evidence="2" id="KW-1133">Transmembrane helix</keyword>
<sequence>MAGKSLGTLTLDLIARTGGFSSGMDKAERSSQKWRKQVESDAKLVGVALGSVALAAAAAATSVGVAGFNLVKNTSKQITETDRWAKSLKMSTQNLLAWQFAAEKAGVSGDQMADIFKDIGDKIGDAVLNKSGEAVDALNALGLSAEKLSKATPDQQLLAIGDALGKIGTNAEKTTILESLGNDLSKLLPLFDNNNEKLQQFITLAKDYGVAPDPKSIDDLVKVNSLFEDMEAQAKGLKMEIASGLAKVNLDPLKDALGDVKKTLTDPKVLQGLSDLVTGVAQLAGFMIRTAAEAGKLVSLATKFSSRVGANIINGVDVSGYDSTSAIDARLMELGQQVASYNAPGNEVARQYGSASGIEGIQKEIAALQERKKVLIDSASAAKEVQDIINKSSEYGLGKDENNGKTSPDTAAKKLENSFKSMETSFLRQKALIDITGKKTVEVTELQKLQFDMAEGKLSGLNEKQKERLSQLASEVDQLNALKKANEENLKVAEFVATLQAQNANAAASMNAEIAGAGLGDKERERLRERLDIEREFLDQQSDLQKRRQSDEISQNVYDRETAALSTALQKRLGLLDDHYKKRDELDTNWIAGAKNGLANWVDTSSDYYTQVSDLVGNTLDGLVDNMAAALNGSKQDWADWGMSVLNELQKVLLRAIMVNTLKSAGDSGWFGSLGGMFGSSVAGAASAGGATPSGAYTGAASQLKFAKGGVMDSPDLSRFRNGVVNSPTMFAFAKGAGLMGEAGPEAIMPLTRTADGTLGIRAVDDAVSKVNPDGRTPSDVTVRQTNHFNINGNGDAALKQAMEEAAAKGTREGAKQGYQQMLQDFQSRGQGRRLLGV</sequence>
<organism evidence="4 5">
    <name type="scientific">Citrobacter amalonaticus</name>
    <dbReference type="NCBI Taxonomy" id="35703"/>
    <lineage>
        <taxon>Bacteria</taxon>
        <taxon>Pseudomonadati</taxon>
        <taxon>Pseudomonadota</taxon>
        <taxon>Gammaproteobacteria</taxon>
        <taxon>Enterobacterales</taxon>
        <taxon>Enterobacteriaceae</taxon>
        <taxon>Citrobacter</taxon>
    </lineage>
</organism>
<protein>
    <submittedName>
        <fullName evidence="4">Phage tail tape measure protein</fullName>
    </submittedName>
</protein>
<name>A0A9C7V125_CITAM</name>
<evidence type="ECO:0000256" key="2">
    <source>
        <dbReference type="SAM" id="Phobius"/>
    </source>
</evidence>
<proteinExistence type="predicted"/>
<reference evidence="4" key="2">
    <citation type="submission" date="2022-05" db="EMBL/GenBank/DDBJ databases">
        <authorList>
            <consortium name="NCBI Pathogen Detection Project"/>
        </authorList>
    </citation>
    <scope>NUCLEOTIDE SEQUENCE</scope>
    <source>
        <strain evidence="4">CAV1698</strain>
    </source>
</reference>
<dbReference type="Proteomes" id="UP000862426">
    <property type="component" value="Unassembled WGS sequence"/>
</dbReference>
<keyword evidence="2" id="KW-0472">Membrane</keyword>
<feature type="domain" description="Bacteriophage tail tape measure C-terminal" evidence="3">
    <location>
        <begin position="589"/>
        <end position="662"/>
    </location>
</feature>
<evidence type="ECO:0000256" key="1">
    <source>
        <dbReference type="SAM" id="Coils"/>
    </source>
</evidence>
<evidence type="ECO:0000313" key="5">
    <source>
        <dbReference type="Proteomes" id="UP000862426"/>
    </source>
</evidence>
<keyword evidence="1" id="KW-0175">Coiled coil</keyword>
<accession>A0A9C7V125</accession>
<evidence type="ECO:0000313" key="4">
    <source>
        <dbReference type="EMBL" id="HCD1254064.1"/>
    </source>
</evidence>
<evidence type="ECO:0000259" key="3">
    <source>
        <dbReference type="Pfam" id="PF09718"/>
    </source>
</evidence>
<dbReference type="AlphaFoldDB" id="A0A9C7V125"/>
<feature type="coiled-coil region" evidence="1">
    <location>
        <begin position="462"/>
        <end position="489"/>
    </location>
</feature>
<dbReference type="Pfam" id="PF09718">
    <property type="entry name" value="Tape_meas_lam_C"/>
    <property type="match status" value="1"/>
</dbReference>
<reference evidence="4" key="1">
    <citation type="journal article" date="2018" name="Genome Biol.">
        <title>SKESA: strategic k-mer extension for scrupulous assemblies.</title>
        <authorList>
            <person name="Souvorov A."/>
            <person name="Agarwala R."/>
            <person name="Lipman D.J."/>
        </authorList>
    </citation>
    <scope>NUCLEOTIDE SEQUENCE</scope>
    <source>
        <strain evidence="4">CAV1698</strain>
    </source>
</reference>
<gene>
    <name evidence="4" type="ORF">JD854_RS03160</name>
</gene>
<comment type="caution">
    <text evidence="4">The sequence shown here is derived from an EMBL/GenBank/DDBJ whole genome shotgun (WGS) entry which is preliminary data.</text>
</comment>
<dbReference type="InterPro" id="IPR006431">
    <property type="entry name" value="Phage_tape_meas_C"/>
</dbReference>
<keyword evidence="2" id="KW-0812">Transmembrane</keyword>
<dbReference type="EMBL" id="DACYAJ020000003">
    <property type="protein sequence ID" value="HCD1254064.1"/>
    <property type="molecule type" value="Genomic_DNA"/>
</dbReference>